<evidence type="ECO:0000259" key="3">
    <source>
        <dbReference type="PROSITE" id="PS51740"/>
    </source>
</evidence>
<dbReference type="InterPro" id="IPR037914">
    <property type="entry name" value="SpoVT-AbrB_sf"/>
</dbReference>
<dbReference type="PANTHER" id="PTHR37550:SF3">
    <property type="entry name" value="ANTITOXIN VAPB1"/>
    <property type="match status" value="1"/>
</dbReference>
<keyword evidence="2" id="KW-0238">DNA-binding</keyword>
<name>A0A6P2YC86_BURL3</name>
<reference evidence="4 5" key="1">
    <citation type="submission" date="2019-09" db="EMBL/GenBank/DDBJ databases">
        <authorList>
            <person name="Depoorter E."/>
        </authorList>
    </citation>
    <scope>NUCLEOTIDE SEQUENCE [LARGE SCALE GENOMIC DNA]</scope>
    <source>
        <strain evidence="4">R-39750</strain>
    </source>
</reference>
<dbReference type="SUPFAM" id="SSF89447">
    <property type="entry name" value="AbrB/MazE/MraZ-like"/>
    <property type="match status" value="1"/>
</dbReference>
<evidence type="ECO:0000313" key="5">
    <source>
        <dbReference type="Proteomes" id="UP000494110"/>
    </source>
</evidence>
<dbReference type="InterPro" id="IPR051734">
    <property type="entry name" value="VapB_TA_antitoxins"/>
</dbReference>
<comment type="similarity">
    <text evidence="1">Belongs to the VapB family.</text>
</comment>
<feature type="domain" description="SpoVT-AbrB" evidence="3">
    <location>
        <begin position="4"/>
        <end position="44"/>
    </location>
</feature>
<dbReference type="AlphaFoldDB" id="A0A6P2YC86"/>
<dbReference type="Proteomes" id="UP000494110">
    <property type="component" value="Unassembled WGS sequence"/>
</dbReference>
<evidence type="ECO:0000313" key="4">
    <source>
        <dbReference type="EMBL" id="VWD18168.1"/>
    </source>
</evidence>
<evidence type="ECO:0000256" key="1">
    <source>
        <dbReference type="ARBA" id="ARBA00007924"/>
    </source>
</evidence>
<evidence type="ECO:0000256" key="2">
    <source>
        <dbReference type="PROSITE-ProRule" id="PRU01076"/>
    </source>
</evidence>
<dbReference type="Gene3D" id="2.10.260.10">
    <property type="match status" value="1"/>
</dbReference>
<dbReference type="GO" id="GO:0003677">
    <property type="term" value="F:DNA binding"/>
    <property type="evidence" value="ECO:0007669"/>
    <property type="project" value="UniProtKB-UniRule"/>
</dbReference>
<gene>
    <name evidence="4" type="ORF">BLA39750_03715</name>
</gene>
<dbReference type="InterPro" id="IPR047976">
    <property type="entry name" value="Anti_VapB2-like"/>
</dbReference>
<dbReference type="InterPro" id="IPR007159">
    <property type="entry name" value="SpoVT-AbrB_dom"/>
</dbReference>
<dbReference type="SMART" id="SM00966">
    <property type="entry name" value="SpoVT_AbrB"/>
    <property type="match status" value="1"/>
</dbReference>
<dbReference type="NCBIfam" id="NF040493">
    <property type="entry name" value="TA_anti_VapB"/>
    <property type="match status" value="1"/>
</dbReference>
<dbReference type="PROSITE" id="PS51740">
    <property type="entry name" value="SPOVT_ABRB"/>
    <property type="match status" value="1"/>
</dbReference>
<dbReference type="EMBL" id="CABVQN010000017">
    <property type="protein sequence ID" value="VWD18168.1"/>
    <property type="molecule type" value="Genomic_DNA"/>
</dbReference>
<organism evidence="4 5">
    <name type="scientific">Burkholderia lata (strain ATCC 17760 / DSM 23089 / LMG 22485 / NCIMB 9086 / R18194 / 383)</name>
    <dbReference type="NCBI Taxonomy" id="482957"/>
    <lineage>
        <taxon>Bacteria</taxon>
        <taxon>Pseudomonadati</taxon>
        <taxon>Pseudomonadota</taxon>
        <taxon>Betaproteobacteria</taxon>
        <taxon>Burkholderiales</taxon>
        <taxon>Burkholderiaceae</taxon>
        <taxon>Burkholderia</taxon>
        <taxon>Burkholderia cepacia complex</taxon>
    </lineage>
</organism>
<protein>
    <submittedName>
        <fullName evidence="4">AbrB family transcriptional regulator</fullName>
    </submittedName>
</protein>
<dbReference type="PANTHER" id="PTHR37550">
    <property type="entry name" value="ANTITOXIN VAPB1"/>
    <property type="match status" value="1"/>
</dbReference>
<proteinExistence type="inferred from homology"/>
<sequence>MDTVKIFKHGGSQAVRLPKDFRFDTTEVRIRRHGSSVVLEPVPQDWGWLTSLIGPVDADFEAAATTEPAAQERPGWTYLNDISAG</sequence>
<dbReference type="Pfam" id="PF04014">
    <property type="entry name" value="MazE_antitoxin"/>
    <property type="match status" value="1"/>
</dbReference>
<accession>A0A6P2YC86</accession>